<dbReference type="HOGENOM" id="CLU_024037_2_0_1"/>
<dbReference type="Pfam" id="PF01755">
    <property type="entry name" value="Glyco_transf_25"/>
    <property type="match status" value="1"/>
</dbReference>
<dbReference type="Gene3D" id="3.90.550.10">
    <property type="entry name" value="Spore Coat Polysaccharide Biosynthesis Protein SpsA, Chain A"/>
    <property type="match status" value="1"/>
</dbReference>
<dbReference type="PANTHER" id="PTHR10730">
    <property type="entry name" value="PROCOLLAGEN-LYSINE,2-OXOGLUTARATE 5-DIOXYGENASE/GLYCOSYLTRANSFERASE 25 FAMILY MEMBER"/>
    <property type="match status" value="1"/>
</dbReference>
<evidence type="ECO:0000259" key="4">
    <source>
        <dbReference type="Pfam" id="PF01755"/>
    </source>
</evidence>
<dbReference type="InParanoid" id="B3RNT7"/>
<organism evidence="5 6">
    <name type="scientific">Trichoplax adhaerens</name>
    <name type="common">Trichoplax reptans</name>
    <dbReference type="NCBI Taxonomy" id="10228"/>
    <lineage>
        <taxon>Eukaryota</taxon>
        <taxon>Metazoa</taxon>
        <taxon>Placozoa</taxon>
        <taxon>Uniplacotomia</taxon>
        <taxon>Trichoplacea</taxon>
        <taxon>Trichoplacidae</taxon>
        <taxon>Trichoplax</taxon>
    </lineage>
</organism>
<evidence type="ECO:0000313" key="5">
    <source>
        <dbReference type="EMBL" id="EDV27520.1"/>
    </source>
</evidence>
<accession>B3RNT7</accession>
<sequence length="546" mass="63783">MTLADTTALEYNRLPAVVIAVLARDASDFLPTSLACLANLNYDKKRIAFWIATDNNQDQTEEMLVEWKSQVESDYHRVEIMTSNNYSLQTDLSLQWTPSRYRHLLQLRQLALAAALKYWADYVLFVDADNFLTEPDTLIELIKSNRTMVAPLLIESRHSYYSNFWCGVDEQGYYRRTEDYLPTLKRERKGVLQVAMIHSTFLIDLNRKSVEKFSFYPPHSSYQGHIDDLLIFSYSAKMAGIPFHLLNNKIYGYLFSSPQVQELITRRESFLNYKLNQLLDGIQFPRWNLISDPCRQWGKLPFDQVYVINLLRRKERRQYMKALLDEICLDAEFFEAIDGRQLNEEKIAKLGIQILPGYLDPFHQRPMKYGEIGCFLSHYQLWKKVIQFNYSSILILEDDVKVKMGFHRQLSQVMQEVQSLSLPWDIIYIGRKKLLSEAEIPVKGANYLIWPDYSYWTVGYILSASGAKKLLASQPLTHMMAIDEFLPIMYDKHPRKDWKEIFPERNLIAISAEPLLIEPAFYVADKDYVSDTEDSSIVVADQHDEL</sequence>
<dbReference type="PhylomeDB" id="B3RNT7"/>
<dbReference type="InterPro" id="IPR050757">
    <property type="entry name" value="Collagen_mod_GT25"/>
</dbReference>
<feature type="domain" description="Glycosyl transferase family 25" evidence="4">
    <location>
        <begin position="303"/>
        <end position="485"/>
    </location>
</feature>
<dbReference type="EMBL" id="DS985242">
    <property type="protein sequence ID" value="EDV27520.1"/>
    <property type="molecule type" value="Genomic_DNA"/>
</dbReference>
<dbReference type="Proteomes" id="UP000009022">
    <property type="component" value="Unassembled WGS sequence"/>
</dbReference>
<dbReference type="SUPFAM" id="SSF53448">
    <property type="entry name" value="Nucleotide-diphospho-sugar transferases"/>
    <property type="match status" value="1"/>
</dbReference>
<dbReference type="RefSeq" id="XP_002109354.1">
    <property type="nucleotide sequence ID" value="XM_002109318.1"/>
</dbReference>
<evidence type="ECO:0000256" key="3">
    <source>
        <dbReference type="ARBA" id="ARBA00022679"/>
    </source>
</evidence>
<dbReference type="CDD" id="cd06532">
    <property type="entry name" value="Glyco_transf_25"/>
    <property type="match status" value="1"/>
</dbReference>
<gene>
    <name evidence="5" type="ORF">TRIADDRAFT_21834</name>
</gene>
<reference evidence="5 6" key="1">
    <citation type="journal article" date="2008" name="Nature">
        <title>The Trichoplax genome and the nature of placozoans.</title>
        <authorList>
            <person name="Srivastava M."/>
            <person name="Begovic E."/>
            <person name="Chapman J."/>
            <person name="Putnam N.H."/>
            <person name="Hellsten U."/>
            <person name="Kawashima T."/>
            <person name="Kuo A."/>
            <person name="Mitros T."/>
            <person name="Salamov A."/>
            <person name="Carpenter M.L."/>
            <person name="Signorovitch A.Y."/>
            <person name="Moreno M.A."/>
            <person name="Kamm K."/>
            <person name="Grimwood J."/>
            <person name="Schmutz J."/>
            <person name="Shapiro H."/>
            <person name="Grigoriev I.V."/>
            <person name="Buss L.W."/>
            <person name="Schierwater B."/>
            <person name="Dellaporta S.L."/>
            <person name="Rokhsar D.S."/>
        </authorList>
    </citation>
    <scope>NUCLEOTIDE SEQUENCE [LARGE SCALE GENOMIC DNA]</scope>
    <source>
        <strain evidence="5 6">Grell-BS-1999</strain>
    </source>
</reference>
<protein>
    <recommendedName>
        <fullName evidence="4">Glycosyl transferase family 25 domain-containing protein</fullName>
    </recommendedName>
</protein>
<proteinExistence type="inferred from homology"/>
<dbReference type="OMA" id="QRVYHYV"/>
<dbReference type="KEGG" id="tad:TRIADDRAFT_21834"/>
<dbReference type="PANTHER" id="PTHR10730:SF53">
    <property type="entry name" value="GLYCOSYLTRANSFERASE 25 FAMILY MEMBER"/>
    <property type="match status" value="1"/>
</dbReference>
<name>B3RNT7_TRIAD</name>
<comment type="similarity">
    <text evidence="1">Belongs to the glycosyltransferase 25 family.</text>
</comment>
<dbReference type="AlphaFoldDB" id="B3RNT7"/>
<evidence type="ECO:0000256" key="2">
    <source>
        <dbReference type="ARBA" id="ARBA00022676"/>
    </source>
</evidence>
<evidence type="ECO:0000313" key="6">
    <source>
        <dbReference type="Proteomes" id="UP000009022"/>
    </source>
</evidence>
<dbReference type="STRING" id="10228.B3RNT7"/>
<keyword evidence="6" id="KW-1185">Reference proteome</keyword>
<dbReference type="InterPro" id="IPR002654">
    <property type="entry name" value="Glyco_trans_25"/>
</dbReference>
<evidence type="ECO:0000256" key="1">
    <source>
        <dbReference type="ARBA" id="ARBA00006721"/>
    </source>
</evidence>
<dbReference type="OrthoDB" id="47375at2759"/>
<dbReference type="FunCoup" id="B3RNT7">
    <property type="interactions" value="871"/>
</dbReference>
<dbReference type="Pfam" id="PF03452">
    <property type="entry name" value="Anp1"/>
    <property type="match status" value="1"/>
</dbReference>
<dbReference type="GeneID" id="6750569"/>
<dbReference type="GO" id="GO:0050211">
    <property type="term" value="F:procollagen galactosyltransferase activity"/>
    <property type="evidence" value="ECO:0000318"/>
    <property type="project" value="GO_Central"/>
</dbReference>
<dbReference type="eggNOG" id="KOG4179">
    <property type="taxonomic scope" value="Eukaryota"/>
</dbReference>
<keyword evidence="3" id="KW-0808">Transferase</keyword>
<dbReference type="InterPro" id="IPR029044">
    <property type="entry name" value="Nucleotide-diphossugar_trans"/>
</dbReference>
<dbReference type="CTD" id="6750569"/>
<keyword evidence="2" id="KW-0328">Glycosyltransferase</keyword>